<dbReference type="PIRSF" id="PIRSF018266">
    <property type="entry name" value="FecR"/>
    <property type="match status" value="1"/>
</dbReference>
<evidence type="ECO:0000313" key="2">
    <source>
        <dbReference type="EMBL" id="GAA3722311.1"/>
    </source>
</evidence>
<dbReference type="Proteomes" id="UP001500523">
    <property type="component" value="Unassembled WGS sequence"/>
</dbReference>
<name>A0ABP7EUH6_9SPHN</name>
<keyword evidence="3" id="KW-1185">Reference proteome</keyword>
<organism evidence="2 3">
    <name type="scientific">Sphingomonas cynarae</name>
    <dbReference type="NCBI Taxonomy" id="930197"/>
    <lineage>
        <taxon>Bacteria</taxon>
        <taxon>Pseudomonadati</taxon>
        <taxon>Pseudomonadota</taxon>
        <taxon>Alphaproteobacteria</taxon>
        <taxon>Sphingomonadales</taxon>
        <taxon>Sphingomonadaceae</taxon>
        <taxon>Sphingomonas</taxon>
    </lineage>
</organism>
<dbReference type="Pfam" id="PF04773">
    <property type="entry name" value="FecR"/>
    <property type="match status" value="1"/>
</dbReference>
<dbReference type="Gene3D" id="2.60.120.1440">
    <property type="match status" value="1"/>
</dbReference>
<dbReference type="PANTHER" id="PTHR30273">
    <property type="entry name" value="PERIPLASMIC SIGNAL SENSOR AND SIGMA FACTOR ACTIVATOR FECR-RELATED"/>
    <property type="match status" value="1"/>
</dbReference>
<accession>A0ABP7EUH6</accession>
<proteinExistence type="predicted"/>
<gene>
    <name evidence="2" type="ORF">GCM10022268_33140</name>
</gene>
<dbReference type="InterPro" id="IPR012373">
    <property type="entry name" value="Ferrdict_sens_TM"/>
</dbReference>
<sequence length="309" mass="33277">MAADTTMDAAAMWAVRLDQTPRDDATQAALDAWLAEDPRRCGALIRAQAAWAALDVVAVPAVIADDAPASPARRRWLVAAGMAAIATAGTAWWLDGDRDEAVATAHGEQRRARLADGSTMLLNTDTRSRIAYTPAHRQVMLDRGEAWFDVAHNRRRPFVVVAGAIRVEAVGTAFAVRRRAGLAEVLVTAGRVRVWSTADPARFLFVDAGRRASVPEQAGVGHAAVTDGGVADALAWRRGEIVLEGMTLGDAAAEFNRYNTRQLAVEAPLAERRIVGWFRTDDVEGFARSAATMTGARIERDGDAIRIVE</sequence>
<protein>
    <submittedName>
        <fullName evidence="2">FecR domain-containing protein</fullName>
    </submittedName>
</protein>
<feature type="domain" description="FecR protein" evidence="1">
    <location>
        <begin position="102"/>
        <end position="193"/>
    </location>
</feature>
<comment type="caution">
    <text evidence="2">The sequence shown here is derived from an EMBL/GenBank/DDBJ whole genome shotgun (WGS) entry which is preliminary data.</text>
</comment>
<dbReference type="EMBL" id="BAABBF010000010">
    <property type="protein sequence ID" value="GAA3722311.1"/>
    <property type="molecule type" value="Genomic_DNA"/>
</dbReference>
<reference evidence="3" key="1">
    <citation type="journal article" date="2019" name="Int. J. Syst. Evol. Microbiol.">
        <title>The Global Catalogue of Microorganisms (GCM) 10K type strain sequencing project: providing services to taxonomists for standard genome sequencing and annotation.</title>
        <authorList>
            <consortium name="The Broad Institute Genomics Platform"/>
            <consortium name="The Broad Institute Genome Sequencing Center for Infectious Disease"/>
            <person name="Wu L."/>
            <person name="Ma J."/>
        </authorList>
    </citation>
    <scope>NUCLEOTIDE SEQUENCE [LARGE SCALE GENOMIC DNA]</scope>
    <source>
        <strain evidence="3">JCM 17498</strain>
    </source>
</reference>
<evidence type="ECO:0000313" key="3">
    <source>
        <dbReference type="Proteomes" id="UP001500523"/>
    </source>
</evidence>
<evidence type="ECO:0000259" key="1">
    <source>
        <dbReference type="Pfam" id="PF04773"/>
    </source>
</evidence>
<dbReference type="PANTHER" id="PTHR30273:SF2">
    <property type="entry name" value="PROTEIN FECR"/>
    <property type="match status" value="1"/>
</dbReference>
<dbReference type="InterPro" id="IPR006860">
    <property type="entry name" value="FecR"/>
</dbReference>